<dbReference type="EMBL" id="MK072385">
    <property type="protein sequence ID" value="AYV82855.1"/>
    <property type="molecule type" value="Genomic_DNA"/>
</dbReference>
<name>A0A3G5A6I9_9VIRU</name>
<proteinExistence type="predicted"/>
<organism evidence="1">
    <name type="scientific">Hyperionvirus sp</name>
    <dbReference type="NCBI Taxonomy" id="2487770"/>
    <lineage>
        <taxon>Viruses</taxon>
        <taxon>Varidnaviria</taxon>
        <taxon>Bamfordvirae</taxon>
        <taxon>Nucleocytoviricota</taxon>
        <taxon>Megaviricetes</taxon>
        <taxon>Imitervirales</taxon>
        <taxon>Mimiviridae</taxon>
        <taxon>Klosneuvirinae</taxon>
    </lineage>
</organism>
<protein>
    <submittedName>
        <fullName evidence="1">Uncharacterized protein</fullName>
    </submittedName>
</protein>
<reference evidence="1" key="1">
    <citation type="submission" date="2018-10" db="EMBL/GenBank/DDBJ databases">
        <title>Hidden diversity of soil giant viruses.</title>
        <authorList>
            <person name="Schulz F."/>
            <person name="Alteio L."/>
            <person name="Goudeau D."/>
            <person name="Ryan E.M."/>
            <person name="Malmstrom R.R."/>
            <person name="Blanchard J."/>
            <person name="Woyke T."/>
        </authorList>
    </citation>
    <scope>NUCLEOTIDE SEQUENCE</scope>
    <source>
        <strain evidence="1">HYV1</strain>
    </source>
</reference>
<accession>A0A3G5A6I9</accession>
<feature type="non-terminal residue" evidence="1">
    <location>
        <position position="328"/>
    </location>
</feature>
<gene>
    <name evidence="1" type="ORF">Hyperionvirus3_1</name>
</gene>
<evidence type="ECO:0000313" key="1">
    <source>
        <dbReference type="EMBL" id="AYV82855.1"/>
    </source>
</evidence>
<sequence>MILSFWNLVGENKHMHPKRLKTMGNEIVVVVESLPLLFPTRLRPIVYYGSNCIMIFDFFNGKLFCIDSCRIPKKIQNRVWDSMEISRTDDKISINLRRVEIVVECLEIDLGICLAKQKPISHESPPENKLISRSSYSNGMTYSNGSSSIIRWDDDTTLDCVDPMRLITTKNKVRTPGIYMATSGTQCLIKLNPRTNDPDGFYKKYFCWSDTNSLRIGTIHNDELYTQEIKSPLFDRICRFCLTEDNHLMLFILINGAGERHTWKLMFIDCNEVKIVGCIELKNFNVNMSRRWALVELTPIRKDYLTLRSSFVPPISNHFPIVLAEVIF</sequence>